<dbReference type="PANTHER" id="PTHR34145">
    <property type="entry name" value="OS02G0105600 PROTEIN"/>
    <property type="match status" value="1"/>
</dbReference>
<dbReference type="Gene3D" id="3.80.10.10">
    <property type="entry name" value="Ribonuclease Inhibitor"/>
    <property type="match status" value="1"/>
</dbReference>
<dbReference type="SUPFAM" id="SSF52047">
    <property type="entry name" value="RNI-like"/>
    <property type="match status" value="1"/>
</dbReference>
<sequence>RQFHFLTLTPSLKSETPYTDTVHCSDSHKPSPFLTQLSLYMSLLNNKPNEEDHIDRISDLPSNVIDGILQNLDIRDQYEHLDDPGPIVSKIITDVLMRHNGPIYKFFLFIPPDFNFKITVEHFDKWVPLLSRRGIKHLELLDFGTALSHLPYIVFCCALESLICGCPLLEKLSIYFCNGFEYFDFSAPSLKVLEIYFDGNVKSICLKKAKNLIDLTLINDANDIWVSGLIKSLPKNMQRFSIGSYDLTEKISYADIIPLTLVKSSFKSIKYLKLGNLKLDERGELLYIVSVLKSAPHLVEFVTESNTHSNEDHITQARVCSEELECSNGCLNQLQIVNIIVEFSSQQAMSLLRFILVNSTSLKTLTFKVGFSYQKLDAPLLAMASISQELLLMERASPRAQVKFLPSL</sequence>
<dbReference type="EMBL" id="ASHM01028699">
    <property type="protein sequence ID" value="PNX75219.1"/>
    <property type="molecule type" value="Genomic_DNA"/>
</dbReference>
<evidence type="ECO:0000313" key="3">
    <source>
        <dbReference type="Proteomes" id="UP000236291"/>
    </source>
</evidence>
<evidence type="ECO:0000259" key="1">
    <source>
        <dbReference type="SMART" id="SM00579"/>
    </source>
</evidence>
<dbReference type="Proteomes" id="UP000236291">
    <property type="component" value="Unassembled WGS sequence"/>
</dbReference>
<comment type="caution">
    <text evidence="2">The sequence shown here is derived from an EMBL/GenBank/DDBJ whole genome shotgun (WGS) entry which is preliminary data.</text>
</comment>
<evidence type="ECO:0000313" key="2">
    <source>
        <dbReference type="EMBL" id="PNX75219.1"/>
    </source>
</evidence>
<reference evidence="2 3" key="1">
    <citation type="journal article" date="2014" name="Am. J. Bot.">
        <title>Genome assembly and annotation for red clover (Trifolium pratense; Fabaceae).</title>
        <authorList>
            <person name="Istvanek J."/>
            <person name="Jaros M."/>
            <person name="Krenek A."/>
            <person name="Repkova J."/>
        </authorList>
    </citation>
    <scope>NUCLEOTIDE SEQUENCE [LARGE SCALE GENOMIC DNA]</scope>
    <source>
        <strain evidence="3">cv. Tatra</strain>
        <tissue evidence="2">Young leaves</tissue>
    </source>
</reference>
<organism evidence="2 3">
    <name type="scientific">Trifolium pratense</name>
    <name type="common">Red clover</name>
    <dbReference type="NCBI Taxonomy" id="57577"/>
    <lineage>
        <taxon>Eukaryota</taxon>
        <taxon>Viridiplantae</taxon>
        <taxon>Streptophyta</taxon>
        <taxon>Embryophyta</taxon>
        <taxon>Tracheophyta</taxon>
        <taxon>Spermatophyta</taxon>
        <taxon>Magnoliopsida</taxon>
        <taxon>eudicotyledons</taxon>
        <taxon>Gunneridae</taxon>
        <taxon>Pentapetalae</taxon>
        <taxon>rosids</taxon>
        <taxon>fabids</taxon>
        <taxon>Fabales</taxon>
        <taxon>Fabaceae</taxon>
        <taxon>Papilionoideae</taxon>
        <taxon>50 kb inversion clade</taxon>
        <taxon>NPAAA clade</taxon>
        <taxon>Hologalegina</taxon>
        <taxon>IRL clade</taxon>
        <taxon>Trifolieae</taxon>
        <taxon>Trifolium</taxon>
    </lineage>
</organism>
<dbReference type="PANTHER" id="PTHR34145:SF28">
    <property type="entry name" value="F-BOX DOMAIN-CONTAINING PROTEIN"/>
    <property type="match status" value="1"/>
</dbReference>
<accession>A0A2K3L9K2</accession>
<gene>
    <name evidence="2" type="ORF">L195_g031152</name>
</gene>
<dbReference type="InterPro" id="IPR032675">
    <property type="entry name" value="LRR_dom_sf"/>
</dbReference>
<proteinExistence type="predicted"/>
<feature type="domain" description="FBD" evidence="1">
    <location>
        <begin position="329"/>
        <end position="405"/>
    </location>
</feature>
<protein>
    <recommendedName>
        <fullName evidence="1">FBD domain-containing protein</fullName>
    </recommendedName>
</protein>
<reference evidence="2 3" key="2">
    <citation type="journal article" date="2017" name="Front. Plant Sci.">
        <title>Gene Classification and Mining of Molecular Markers Useful in Red Clover (Trifolium pratense) Breeding.</title>
        <authorList>
            <person name="Istvanek J."/>
            <person name="Dluhosova J."/>
            <person name="Dluhos P."/>
            <person name="Patkova L."/>
            <person name="Nedelnik J."/>
            <person name="Repkova J."/>
        </authorList>
    </citation>
    <scope>NUCLEOTIDE SEQUENCE [LARGE SCALE GENOMIC DNA]</scope>
    <source>
        <strain evidence="3">cv. Tatra</strain>
        <tissue evidence="2">Young leaves</tissue>
    </source>
</reference>
<feature type="non-terminal residue" evidence="2">
    <location>
        <position position="1"/>
    </location>
</feature>
<dbReference type="InterPro" id="IPR006566">
    <property type="entry name" value="FBD"/>
</dbReference>
<dbReference type="InterPro" id="IPR053772">
    <property type="entry name" value="At1g61320/At1g61330-like"/>
</dbReference>
<dbReference type="ExpressionAtlas" id="A0A2K3L9K2">
    <property type="expression patterns" value="baseline"/>
</dbReference>
<dbReference type="AlphaFoldDB" id="A0A2K3L9K2"/>
<dbReference type="SMART" id="SM00579">
    <property type="entry name" value="FBD"/>
    <property type="match status" value="1"/>
</dbReference>
<name>A0A2K3L9K2_TRIPR</name>